<feature type="transmembrane region" description="Helical" evidence="1">
    <location>
        <begin position="307"/>
        <end position="331"/>
    </location>
</feature>
<dbReference type="AlphaFoldDB" id="A0AAW9QZF3"/>
<comment type="caution">
    <text evidence="2">The sequence shown here is derived from an EMBL/GenBank/DDBJ whole genome shotgun (WGS) entry which is preliminary data.</text>
</comment>
<keyword evidence="1" id="KW-0472">Membrane</keyword>
<feature type="transmembrane region" description="Helical" evidence="1">
    <location>
        <begin position="174"/>
        <end position="191"/>
    </location>
</feature>
<sequence length="552" mass="62974">MKDSHQLGESQGADSREIPISKLIREEWKRAIALAAPFFIIALVFSLHRYLTFYTSYDQGIFNQILWNALGGKPFQSSLSSVLSGAVVHDGQIPTVFYHRLGQHFDPILLLWLPFYALAPSAATLVVLHVTVITAGGLVLYLLARQYLRPAIALMFLAGYYGANAVIGPTFSNFHDLFQIPLFLFTLLLAIERRWWWVVAVMSLFILLVRQDAGIVLFGVGVYLIASRRYPKIGIAICFAAFGYVILATNVFMPMFSRDISQRFMIERFGQFASGEEASTLEILGNILGNPGKLFVQLFFTETLTKIGYLLIQALPLLLVPLIAPWSWTIAGFPLLQLFLQQGDTPLSIHIRYAITVVPGFFYGAILWWSNRQQLFRPRLRKFWIGCIILSIIIAVLHNPHRVFYFALPDSYRPWVHVSLNRQWEHSGHLRSIIQQVPPSASVSATTYIVPHVSSRRQALRMPFLQVRDDRGEVVDVEYILADLWHLHEYAPAFKSDRELLQKFIELIDRVVAEQRYGIQSIEDGVVLLKKGLSTPPDRLEDWNQIKRKFTL</sequence>
<dbReference type="EMBL" id="JBAFSM010000032">
    <property type="protein sequence ID" value="MEG3438669.1"/>
    <property type="molecule type" value="Genomic_DNA"/>
</dbReference>
<evidence type="ECO:0000313" key="3">
    <source>
        <dbReference type="Proteomes" id="UP001328733"/>
    </source>
</evidence>
<dbReference type="InterPro" id="IPR018650">
    <property type="entry name" value="STSV1_Orf64"/>
</dbReference>
<dbReference type="Pfam" id="PF09852">
    <property type="entry name" value="DUF2079"/>
    <property type="match status" value="1"/>
</dbReference>
<feature type="transmembrane region" description="Helical" evidence="1">
    <location>
        <begin position="351"/>
        <end position="371"/>
    </location>
</feature>
<protein>
    <submittedName>
        <fullName evidence="2">DUF2079 domain-containing protein</fullName>
    </submittedName>
</protein>
<feature type="transmembrane region" description="Helical" evidence="1">
    <location>
        <begin position="198"/>
        <end position="226"/>
    </location>
</feature>
<evidence type="ECO:0000313" key="2">
    <source>
        <dbReference type="EMBL" id="MEG3438669.1"/>
    </source>
</evidence>
<accession>A0AAW9QZF3</accession>
<feature type="transmembrane region" description="Helical" evidence="1">
    <location>
        <begin position="151"/>
        <end position="168"/>
    </location>
</feature>
<reference evidence="2 3" key="1">
    <citation type="submission" date="2024-01" db="EMBL/GenBank/DDBJ databases">
        <title>Genomic insights into the taxonomy and metabolism of the cyanobacterium Pannus brasiliensis CCIBt3594.</title>
        <authorList>
            <person name="Machado M."/>
            <person name="Botero N.B."/>
            <person name="Andreote A.P.D."/>
            <person name="Feitosa A.M.T."/>
            <person name="Popin R."/>
            <person name="Sivonen K."/>
            <person name="Fiore M.F."/>
        </authorList>
    </citation>
    <scope>NUCLEOTIDE SEQUENCE [LARGE SCALE GENOMIC DNA]</scope>
    <source>
        <strain evidence="2 3">CCIBt3594</strain>
    </source>
</reference>
<keyword evidence="1" id="KW-0812">Transmembrane</keyword>
<feature type="transmembrane region" description="Helical" evidence="1">
    <location>
        <begin position="383"/>
        <end position="401"/>
    </location>
</feature>
<evidence type="ECO:0000256" key="1">
    <source>
        <dbReference type="SAM" id="Phobius"/>
    </source>
</evidence>
<name>A0AAW9QZF3_9CHRO</name>
<dbReference type="Proteomes" id="UP001328733">
    <property type="component" value="Unassembled WGS sequence"/>
</dbReference>
<keyword evidence="1" id="KW-1133">Transmembrane helix</keyword>
<organism evidence="2 3">
    <name type="scientific">Pannus brasiliensis CCIBt3594</name>
    <dbReference type="NCBI Taxonomy" id="1427578"/>
    <lineage>
        <taxon>Bacteria</taxon>
        <taxon>Bacillati</taxon>
        <taxon>Cyanobacteriota</taxon>
        <taxon>Cyanophyceae</taxon>
        <taxon>Oscillatoriophycideae</taxon>
        <taxon>Chroococcales</taxon>
        <taxon>Microcystaceae</taxon>
        <taxon>Pannus</taxon>
    </lineage>
</organism>
<feature type="transmembrane region" description="Helical" evidence="1">
    <location>
        <begin position="232"/>
        <end position="253"/>
    </location>
</feature>
<feature type="transmembrane region" description="Helical" evidence="1">
    <location>
        <begin position="31"/>
        <end position="51"/>
    </location>
</feature>
<feature type="transmembrane region" description="Helical" evidence="1">
    <location>
        <begin position="115"/>
        <end position="144"/>
    </location>
</feature>
<gene>
    <name evidence="2" type="ORF">V0288_16170</name>
</gene>
<proteinExistence type="predicted"/>
<dbReference type="RefSeq" id="WP_332866152.1">
    <property type="nucleotide sequence ID" value="NZ_JBAFSM010000032.1"/>
</dbReference>
<keyword evidence="3" id="KW-1185">Reference proteome</keyword>